<dbReference type="PANTHER" id="PTHR42852:SF13">
    <property type="entry name" value="PROTEIN DIPZ"/>
    <property type="match status" value="1"/>
</dbReference>
<dbReference type="GO" id="GO:0016209">
    <property type="term" value="F:antioxidant activity"/>
    <property type="evidence" value="ECO:0007669"/>
    <property type="project" value="InterPro"/>
</dbReference>
<evidence type="ECO:0000256" key="2">
    <source>
        <dbReference type="SAM" id="Phobius"/>
    </source>
</evidence>
<dbReference type="RefSeq" id="WP_111062665.1">
    <property type="nucleotide sequence ID" value="NZ_JBHUCU010000027.1"/>
</dbReference>
<comment type="caution">
    <text evidence="4">The sequence shown here is derived from an EMBL/GenBank/DDBJ whole genome shotgun (WGS) entry which is preliminary data.</text>
</comment>
<dbReference type="Pfam" id="PF00578">
    <property type="entry name" value="AhpC-TSA"/>
    <property type="match status" value="1"/>
</dbReference>
<keyword evidence="2" id="KW-0812">Transmembrane</keyword>
<reference evidence="4 5" key="1">
    <citation type="submission" date="2018-06" db="EMBL/GenBank/DDBJ databases">
        <title>The draft genome sequence of Crocinitomix sp. SM1701.</title>
        <authorList>
            <person name="Zhang X."/>
        </authorList>
    </citation>
    <scope>NUCLEOTIDE SEQUENCE [LARGE SCALE GENOMIC DNA]</scope>
    <source>
        <strain evidence="4 5">SM1701</strain>
    </source>
</reference>
<accession>A0A2W1NE56</accession>
<feature type="transmembrane region" description="Helical" evidence="2">
    <location>
        <begin position="12"/>
        <end position="30"/>
    </location>
</feature>
<name>A0A2W1NE56_9FLAO</name>
<dbReference type="PANTHER" id="PTHR42852">
    <property type="entry name" value="THIOL:DISULFIDE INTERCHANGE PROTEIN DSBE"/>
    <property type="match status" value="1"/>
</dbReference>
<keyword evidence="2" id="KW-1133">Transmembrane helix</keyword>
<dbReference type="AlphaFoldDB" id="A0A2W1NE56"/>
<dbReference type="InterPro" id="IPR000866">
    <property type="entry name" value="AhpC/TSA"/>
</dbReference>
<dbReference type="PROSITE" id="PS00194">
    <property type="entry name" value="THIOREDOXIN_1"/>
    <property type="match status" value="1"/>
</dbReference>
<protein>
    <recommendedName>
        <fullName evidence="3">Thioredoxin domain-containing protein</fullName>
    </recommendedName>
</protein>
<gene>
    <name evidence="4" type="ORF">DNU06_07700</name>
</gene>
<dbReference type="Proteomes" id="UP000249248">
    <property type="component" value="Unassembled WGS sequence"/>
</dbReference>
<dbReference type="InterPro" id="IPR036249">
    <property type="entry name" value="Thioredoxin-like_sf"/>
</dbReference>
<evidence type="ECO:0000259" key="3">
    <source>
        <dbReference type="PROSITE" id="PS51352"/>
    </source>
</evidence>
<dbReference type="GO" id="GO:0016491">
    <property type="term" value="F:oxidoreductase activity"/>
    <property type="evidence" value="ECO:0007669"/>
    <property type="project" value="InterPro"/>
</dbReference>
<evidence type="ECO:0000313" key="4">
    <source>
        <dbReference type="EMBL" id="PZE17705.1"/>
    </source>
</evidence>
<evidence type="ECO:0000313" key="5">
    <source>
        <dbReference type="Proteomes" id="UP000249248"/>
    </source>
</evidence>
<keyword evidence="1" id="KW-0676">Redox-active center</keyword>
<keyword evidence="5" id="KW-1185">Reference proteome</keyword>
<feature type="domain" description="Thioredoxin" evidence="3">
    <location>
        <begin position="32"/>
        <end position="190"/>
    </location>
</feature>
<dbReference type="CDD" id="cd02966">
    <property type="entry name" value="TlpA_like_family"/>
    <property type="match status" value="1"/>
</dbReference>
<dbReference type="PROSITE" id="PS51352">
    <property type="entry name" value="THIOREDOXIN_2"/>
    <property type="match status" value="1"/>
</dbReference>
<dbReference type="SUPFAM" id="SSF52833">
    <property type="entry name" value="Thioredoxin-like"/>
    <property type="match status" value="1"/>
</dbReference>
<dbReference type="EMBL" id="QKSB01000003">
    <property type="protein sequence ID" value="PZE17705.1"/>
    <property type="molecule type" value="Genomic_DNA"/>
</dbReference>
<sequence length="190" mass="21736">MSEKKSSKTGKYISNILLGIIILILIVPSWRIKFQSTIQGFFLKKIEIESLSSQPFNGNLDNWVIYNEKEEAIPISNFDGQPLIVNFWATWCPPCLAELPDLHLFYEKMKGKAIIVAISTESYETILNAGLMEKYPGLLYHAKAIPKALDFSAYPTTFIINKERTDYKKIEGAQNFNHPSNILYIEQLNK</sequence>
<dbReference type="InterPro" id="IPR050553">
    <property type="entry name" value="Thioredoxin_ResA/DsbE_sf"/>
</dbReference>
<proteinExistence type="predicted"/>
<dbReference type="InterPro" id="IPR013766">
    <property type="entry name" value="Thioredoxin_domain"/>
</dbReference>
<dbReference type="Gene3D" id="3.40.30.10">
    <property type="entry name" value="Glutaredoxin"/>
    <property type="match status" value="1"/>
</dbReference>
<organism evidence="4 5">
    <name type="scientific">Putridiphycobacter roseus</name>
    <dbReference type="NCBI Taxonomy" id="2219161"/>
    <lineage>
        <taxon>Bacteria</taxon>
        <taxon>Pseudomonadati</taxon>
        <taxon>Bacteroidota</taxon>
        <taxon>Flavobacteriia</taxon>
        <taxon>Flavobacteriales</taxon>
        <taxon>Crocinitomicaceae</taxon>
        <taxon>Putridiphycobacter</taxon>
    </lineage>
</organism>
<keyword evidence="2" id="KW-0472">Membrane</keyword>
<dbReference type="OrthoDB" id="9815205at2"/>
<dbReference type="InterPro" id="IPR017937">
    <property type="entry name" value="Thioredoxin_CS"/>
</dbReference>
<evidence type="ECO:0000256" key="1">
    <source>
        <dbReference type="ARBA" id="ARBA00023284"/>
    </source>
</evidence>